<evidence type="ECO:0000313" key="1">
    <source>
        <dbReference type="EMBL" id="SFM32011.1"/>
    </source>
</evidence>
<evidence type="ECO:0000313" key="2">
    <source>
        <dbReference type="Proteomes" id="UP000198535"/>
    </source>
</evidence>
<name>A0A1I4PW21_9EURY</name>
<protein>
    <submittedName>
        <fullName evidence="1">Uncharacterized protein</fullName>
    </submittedName>
</protein>
<dbReference type="Proteomes" id="UP000198535">
    <property type="component" value="Unassembled WGS sequence"/>
</dbReference>
<reference evidence="2" key="1">
    <citation type="submission" date="2016-10" db="EMBL/GenBank/DDBJ databases">
        <authorList>
            <person name="Varghese N."/>
            <person name="Submissions S."/>
        </authorList>
    </citation>
    <scope>NUCLEOTIDE SEQUENCE [LARGE SCALE GENOMIC DNA]</scope>
    <source>
        <strain evidence="2">Mob M</strain>
    </source>
</reference>
<dbReference type="OrthoDB" id="122358at2157"/>
<proteinExistence type="predicted"/>
<gene>
    <name evidence="1" type="ORF">SAMN04488696_0940</name>
</gene>
<dbReference type="EMBL" id="FOUJ01000001">
    <property type="protein sequence ID" value="SFM32011.1"/>
    <property type="molecule type" value="Genomic_DNA"/>
</dbReference>
<dbReference type="AlphaFoldDB" id="A0A1I4PW21"/>
<sequence length="75" mass="8954">MILIQRRYQDDVEEIDEKGIDRVKLNLGITRKVCCGGREKKDYDIGWIENPKDMKITTVKDYEIKDRVLEVWIEP</sequence>
<organism evidence="1 2">
    <name type="scientific">Methanolobus profundi</name>
    <dbReference type="NCBI Taxonomy" id="487685"/>
    <lineage>
        <taxon>Archaea</taxon>
        <taxon>Methanobacteriati</taxon>
        <taxon>Methanobacteriota</taxon>
        <taxon>Stenosarchaea group</taxon>
        <taxon>Methanomicrobia</taxon>
        <taxon>Methanosarcinales</taxon>
        <taxon>Methanosarcinaceae</taxon>
        <taxon>Methanolobus</taxon>
    </lineage>
</organism>
<dbReference type="RefSeq" id="WP_091933739.1">
    <property type="nucleotide sequence ID" value="NZ_FOUJ01000001.1"/>
</dbReference>
<keyword evidence="2" id="KW-1185">Reference proteome</keyword>
<dbReference type="STRING" id="487685.SAMN04488696_0940"/>
<accession>A0A1I4PW21</accession>